<organism evidence="1 2">
    <name type="scientific">Paenibacillus hexagrammi</name>
    <dbReference type="NCBI Taxonomy" id="2908839"/>
    <lineage>
        <taxon>Bacteria</taxon>
        <taxon>Bacillati</taxon>
        <taxon>Bacillota</taxon>
        <taxon>Bacilli</taxon>
        <taxon>Bacillales</taxon>
        <taxon>Paenibacillaceae</taxon>
        <taxon>Paenibacillus</taxon>
    </lineage>
</organism>
<dbReference type="EMBL" id="CP090978">
    <property type="protein sequence ID" value="UJF35635.1"/>
    <property type="molecule type" value="Genomic_DNA"/>
</dbReference>
<protein>
    <recommendedName>
        <fullName evidence="3">Group-specific protein</fullName>
    </recommendedName>
</protein>
<accession>A0ABY3SR96</accession>
<evidence type="ECO:0008006" key="3">
    <source>
        <dbReference type="Google" id="ProtNLM"/>
    </source>
</evidence>
<proteinExistence type="predicted"/>
<dbReference type="Proteomes" id="UP001649230">
    <property type="component" value="Chromosome"/>
</dbReference>
<name>A0ABY3SR96_9BACL</name>
<reference evidence="1 2" key="1">
    <citation type="journal article" date="2024" name="Int. J. Syst. Evol. Microbiol.">
        <title>Paenibacillus hexagrammi sp. nov., a novel bacterium isolated from the gut content of Hexagrammos agrammus.</title>
        <authorList>
            <person name="Jung H.K."/>
            <person name="Kim D.G."/>
            <person name="Zin H."/>
            <person name="Park J."/>
            <person name="Jung H."/>
            <person name="Kim Y.O."/>
            <person name="Kong H.J."/>
            <person name="Kim J.W."/>
            <person name="Kim Y.S."/>
        </authorList>
    </citation>
    <scope>NUCLEOTIDE SEQUENCE [LARGE SCALE GENOMIC DNA]</scope>
    <source>
        <strain evidence="1 2">YPD9-1</strain>
    </source>
</reference>
<dbReference type="RefSeq" id="WP_235122196.1">
    <property type="nucleotide sequence ID" value="NZ_CP090978.1"/>
</dbReference>
<evidence type="ECO:0000313" key="1">
    <source>
        <dbReference type="EMBL" id="UJF35635.1"/>
    </source>
</evidence>
<evidence type="ECO:0000313" key="2">
    <source>
        <dbReference type="Proteomes" id="UP001649230"/>
    </source>
</evidence>
<sequence length="235" mass="27877">MKTAKKIGGNIYLLQDETYAVFIYLKESKKLLLTKKISLDVIYQNNAEEDWHQLEGHSPAPYMQILNHYWPRMLKEITYRESLDAETIAYWQERLSETVTVEKINRILELPIVTEKFNDYYAEDKSGYWSGSLCYFFRMPKGRDKPRISIGKERHDLPFISTIEGDSDIFCYHFDIETSDDGLEKVVLKFQPHYEGNTLQVEAVEIHHIQTAIRFWGRLENTIDMHNSYFLEEWS</sequence>
<keyword evidence="2" id="KW-1185">Reference proteome</keyword>
<gene>
    <name evidence="1" type="ORF">L0M14_11420</name>
</gene>